<organism evidence="2 3">
    <name type="scientific">Amborella trichopoda</name>
    <dbReference type="NCBI Taxonomy" id="13333"/>
    <lineage>
        <taxon>Eukaryota</taxon>
        <taxon>Viridiplantae</taxon>
        <taxon>Streptophyta</taxon>
        <taxon>Embryophyta</taxon>
        <taxon>Tracheophyta</taxon>
        <taxon>Spermatophyta</taxon>
        <taxon>Magnoliopsida</taxon>
        <taxon>Amborellales</taxon>
        <taxon>Amborellaceae</taxon>
        <taxon>Amborella</taxon>
    </lineage>
</organism>
<gene>
    <name evidence="2" type="ORF">AMTR_s00034p00029430</name>
</gene>
<dbReference type="Proteomes" id="UP000017836">
    <property type="component" value="Unassembled WGS sequence"/>
</dbReference>
<evidence type="ECO:0000313" key="3">
    <source>
        <dbReference type="Proteomes" id="UP000017836"/>
    </source>
</evidence>
<feature type="region of interest" description="Disordered" evidence="1">
    <location>
        <begin position="1"/>
        <end position="23"/>
    </location>
</feature>
<name>W1PWD2_AMBTC</name>
<dbReference type="AlphaFoldDB" id="W1PWD2"/>
<evidence type="ECO:0000313" key="2">
    <source>
        <dbReference type="EMBL" id="ERN12154.1"/>
    </source>
</evidence>
<proteinExistence type="predicted"/>
<keyword evidence="3" id="KW-1185">Reference proteome</keyword>
<dbReference type="HOGENOM" id="CLU_2779230_0_0_1"/>
<dbReference type="EMBL" id="KI392616">
    <property type="protein sequence ID" value="ERN12154.1"/>
    <property type="molecule type" value="Genomic_DNA"/>
</dbReference>
<feature type="compositionally biased region" description="Basic and acidic residues" evidence="1">
    <location>
        <begin position="1"/>
        <end position="15"/>
    </location>
</feature>
<reference evidence="3" key="1">
    <citation type="journal article" date="2013" name="Science">
        <title>The Amborella genome and the evolution of flowering plants.</title>
        <authorList>
            <consortium name="Amborella Genome Project"/>
        </authorList>
    </citation>
    <scope>NUCLEOTIDE SEQUENCE [LARGE SCALE GENOMIC DNA]</scope>
</reference>
<evidence type="ECO:0000256" key="1">
    <source>
        <dbReference type="SAM" id="MobiDB-lite"/>
    </source>
</evidence>
<protein>
    <submittedName>
        <fullName evidence="2">Uncharacterized protein</fullName>
    </submittedName>
</protein>
<sequence>MKIDVRRRAKDRDGDSSQPGCRRVEVEKKMGELGLTVVAGWNGVERGSSNWLQVAEKAGELLVVEQLFA</sequence>
<dbReference type="Gramene" id="ERN12154">
    <property type="protein sequence ID" value="ERN12154"/>
    <property type="gene ID" value="AMTR_s00034p00029430"/>
</dbReference>
<accession>W1PWD2</accession>